<sequence>MFVMVTGLVLAVSVLAAALELPKLIKQRQGREAAVYGVMLVIGMALCIITGINIKLPSPFQLLVWVYKPVNDWFAAMFPGGG</sequence>
<evidence type="ECO:0000256" key="1">
    <source>
        <dbReference type="SAM" id="Phobius"/>
    </source>
</evidence>
<name>A0ABT1YK75_9BACL</name>
<dbReference type="RefSeq" id="WP_258214374.1">
    <property type="nucleotide sequence ID" value="NZ_JANQBD010000011.1"/>
</dbReference>
<dbReference type="Proteomes" id="UP001300012">
    <property type="component" value="Unassembled WGS sequence"/>
</dbReference>
<organism evidence="2 3">
    <name type="scientific">Paenibacillus radicis</name>
    <name type="common">ex Xue et al. 2023</name>
    <dbReference type="NCBI Taxonomy" id="2972489"/>
    <lineage>
        <taxon>Bacteria</taxon>
        <taxon>Bacillati</taxon>
        <taxon>Bacillota</taxon>
        <taxon>Bacilli</taxon>
        <taxon>Bacillales</taxon>
        <taxon>Paenibacillaceae</taxon>
        <taxon>Paenibacillus</taxon>
    </lineage>
</organism>
<keyword evidence="3" id="KW-1185">Reference proteome</keyword>
<dbReference type="EMBL" id="JANQBD010000011">
    <property type="protein sequence ID" value="MCR8632789.1"/>
    <property type="molecule type" value="Genomic_DNA"/>
</dbReference>
<evidence type="ECO:0000313" key="2">
    <source>
        <dbReference type="EMBL" id="MCR8632789.1"/>
    </source>
</evidence>
<feature type="transmembrane region" description="Helical" evidence="1">
    <location>
        <begin position="34"/>
        <end position="54"/>
    </location>
</feature>
<proteinExistence type="predicted"/>
<evidence type="ECO:0000313" key="3">
    <source>
        <dbReference type="Proteomes" id="UP001300012"/>
    </source>
</evidence>
<comment type="caution">
    <text evidence="2">The sequence shown here is derived from an EMBL/GenBank/DDBJ whole genome shotgun (WGS) entry which is preliminary data.</text>
</comment>
<keyword evidence="1" id="KW-0812">Transmembrane</keyword>
<accession>A0ABT1YK75</accession>
<reference evidence="2 3" key="1">
    <citation type="submission" date="2022-08" db="EMBL/GenBank/DDBJ databases">
        <title>Paenibacillus endoradicis sp. nov., Paenibacillus radicibacter sp. nov and Paenibacillus pararadicis sp. nov., three cold-adapted plant growth-promoting bacteria isolated from root of Larix gmelinii in Great Khingan.</title>
        <authorList>
            <person name="Xue H."/>
        </authorList>
    </citation>
    <scope>NUCLEOTIDE SEQUENCE [LARGE SCALE GENOMIC DNA]</scope>
    <source>
        <strain evidence="2 3">N5-1-1-5</strain>
    </source>
</reference>
<gene>
    <name evidence="2" type="ORF">NV381_16420</name>
</gene>
<protein>
    <submittedName>
        <fullName evidence="2">Uncharacterized protein</fullName>
    </submittedName>
</protein>
<keyword evidence="1" id="KW-1133">Transmembrane helix</keyword>
<keyword evidence="1" id="KW-0472">Membrane</keyword>